<keyword evidence="6" id="KW-0540">Nuclease</keyword>
<dbReference type="GO" id="GO:0004519">
    <property type="term" value="F:endonuclease activity"/>
    <property type="evidence" value="ECO:0007669"/>
    <property type="project" value="UniProtKB-KW"/>
</dbReference>
<keyword evidence="7 13" id="KW-0255">Endonuclease</keyword>
<keyword evidence="11" id="KW-0472">Membrane</keyword>
<evidence type="ECO:0000256" key="10">
    <source>
        <dbReference type="SAM" id="MobiDB-lite"/>
    </source>
</evidence>
<dbReference type="PROSITE" id="PS50830">
    <property type="entry name" value="TNASE_3"/>
    <property type="match status" value="1"/>
</dbReference>
<dbReference type="PANTHER" id="PTHR12302">
    <property type="entry name" value="EBNA2 BINDING PROTEIN P100"/>
    <property type="match status" value="1"/>
</dbReference>
<comment type="subcellular location">
    <subcellularLocation>
        <location evidence="1">Membrane</location>
        <topology evidence="1">Single-pass membrane protein</topology>
    </subcellularLocation>
    <subcellularLocation>
        <location evidence="2">Mitochondrion</location>
    </subcellularLocation>
</comment>
<protein>
    <recommendedName>
        <fullName evidence="4">Probable endonuclease LCL3</fullName>
    </recommendedName>
    <alternativeName>
        <fullName evidence="5">Probable endonuclease lcl3</fullName>
    </alternativeName>
</protein>
<accession>A0AAV9PER9</accession>
<evidence type="ECO:0000256" key="11">
    <source>
        <dbReference type="SAM" id="Phobius"/>
    </source>
</evidence>
<evidence type="ECO:0000259" key="12">
    <source>
        <dbReference type="PROSITE" id="PS50830"/>
    </source>
</evidence>
<organism evidence="13 14">
    <name type="scientific">Saxophila tyrrhenica</name>
    <dbReference type="NCBI Taxonomy" id="1690608"/>
    <lineage>
        <taxon>Eukaryota</taxon>
        <taxon>Fungi</taxon>
        <taxon>Dikarya</taxon>
        <taxon>Ascomycota</taxon>
        <taxon>Pezizomycotina</taxon>
        <taxon>Dothideomycetes</taxon>
        <taxon>Dothideomycetidae</taxon>
        <taxon>Mycosphaerellales</taxon>
        <taxon>Extremaceae</taxon>
        <taxon>Saxophila</taxon>
    </lineage>
</organism>
<dbReference type="Gene3D" id="2.40.50.90">
    <property type="match status" value="1"/>
</dbReference>
<evidence type="ECO:0000256" key="7">
    <source>
        <dbReference type="ARBA" id="ARBA00022759"/>
    </source>
</evidence>
<dbReference type="SUPFAM" id="SSF50199">
    <property type="entry name" value="Staphylococcal nuclease"/>
    <property type="match status" value="1"/>
</dbReference>
<dbReference type="EMBL" id="JAVRRT010000005">
    <property type="protein sequence ID" value="KAK5172185.1"/>
    <property type="molecule type" value="Genomic_DNA"/>
</dbReference>
<comment type="caution">
    <text evidence="13">The sequence shown here is derived from an EMBL/GenBank/DDBJ whole genome shotgun (WGS) entry which is preliminary data.</text>
</comment>
<feature type="region of interest" description="Disordered" evidence="10">
    <location>
        <begin position="261"/>
        <end position="291"/>
    </location>
</feature>
<feature type="transmembrane region" description="Helical" evidence="11">
    <location>
        <begin position="50"/>
        <end position="68"/>
    </location>
</feature>
<dbReference type="InterPro" id="IPR016071">
    <property type="entry name" value="Staphylococal_nuclease_OB-fold"/>
</dbReference>
<dbReference type="InterPro" id="IPR035437">
    <property type="entry name" value="SNase_OB-fold_sf"/>
</dbReference>
<feature type="compositionally biased region" description="Basic and acidic residues" evidence="10">
    <location>
        <begin position="265"/>
        <end position="275"/>
    </location>
</feature>
<gene>
    <name evidence="13" type="primary">LCL3</name>
    <name evidence="13" type="ORF">LTR77_003823</name>
</gene>
<keyword evidence="11" id="KW-0812">Transmembrane</keyword>
<evidence type="ECO:0000256" key="1">
    <source>
        <dbReference type="ARBA" id="ARBA00004167"/>
    </source>
</evidence>
<evidence type="ECO:0000256" key="9">
    <source>
        <dbReference type="ARBA" id="ARBA00022837"/>
    </source>
</evidence>
<proteinExistence type="inferred from homology"/>
<dbReference type="PANTHER" id="PTHR12302:SF3">
    <property type="entry name" value="SERINE_THREONINE-PROTEIN KINASE 31"/>
    <property type="match status" value="1"/>
</dbReference>
<evidence type="ECO:0000256" key="2">
    <source>
        <dbReference type="ARBA" id="ARBA00004173"/>
    </source>
</evidence>
<dbReference type="GO" id="GO:0016787">
    <property type="term" value="F:hydrolase activity"/>
    <property type="evidence" value="ECO:0007669"/>
    <property type="project" value="UniProtKB-KW"/>
</dbReference>
<keyword evidence="8 13" id="KW-0378">Hydrolase</keyword>
<keyword evidence="14" id="KW-1185">Reference proteome</keyword>
<evidence type="ECO:0000313" key="14">
    <source>
        <dbReference type="Proteomes" id="UP001337655"/>
    </source>
</evidence>
<dbReference type="SMART" id="SM00318">
    <property type="entry name" value="SNc"/>
    <property type="match status" value="1"/>
</dbReference>
<feature type="domain" description="TNase-like" evidence="12">
    <location>
        <begin position="89"/>
        <end position="253"/>
    </location>
</feature>
<evidence type="ECO:0000256" key="4">
    <source>
        <dbReference type="ARBA" id="ARBA00013404"/>
    </source>
</evidence>
<feature type="region of interest" description="Disordered" evidence="10">
    <location>
        <begin position="12"/>
        <end position="32"/>
    </location>
</feature>
<dbReference type="AlphaFoldDB" id="A0AAV9PER9"/>
<feature type="compositionally biased region" description="Basic and acidic residues" evidence="10">
    <location>
        <begin position="282"/>
        <end position="291"/>
    </location>
</feature>
<keyword evidence="9" id="KW-0106">Calcium</keyword>
<evidence type="ECO:0000256" key="6">
    <source>
        <dbReference type="ARBA" id="ARBA00022722"/>
    </source>
</evidence>
<sequence>MPWPPWAFWRHDQPTASSTNDDKQDRSTVAPKPTSWATRLNKTEWTTTQTILIAGVTTATTLAFLRFYKTHIRRVPSISHLKPGALRNRSFYGLVTRVGDGDNFHLYHTPGGRLMGWGWAPRRRVKDIMERAKAKGTQTMHVRIAGIDAPEMAHFGRPEQPWAKEALEWLKGWIGGRYVRVYPFRQDQYERVVASVYRRRWGVWKQDVGLVMLKRGLATVYEAKRGSEFGDQEEVYRAAELRAKQKGVGMWQDQGLINRLLGRKGSSESPREYKTRMAQQEKNGKSADMAK</sequence>
<evidence type="ECO:0000313" key="13">
    <source>
        <dbReference type="EMBL" id="KAK5172185.1"/>
    </source>
</evidence>
<name>A0AAV9PER9_9PEZI</name>
<dbReference type="Proteomes" id="UP001337655">
    <property type="component" value="Unassembled WGS sequence"/>
</dbReference>
<reference evidence="13 14" key="1">
    <citation type="submission" date="2023-08" db="EMBL/GenBank/DDBJ databases">
        <title>Black Yeasts Isolated from many extreme environments.</title>
        <authorList>
            <person name="Coleine C."/>
            <person name="Stajich J.E."/>
            <person name="Selbmann L."/>
        </authorList>
    </citation>
    <scope>NUCLEOTIDE SEQUENCE [LARGE SCALE GENOMIC DNA]</scope>
    <source>
        <strain evidence="13 14">CCFEE 5935</strain>
    </source>
</reference>
<evidence type="ECO:0000256" key="8">
    <source>
        <dbReference type="ARBA" id="ARBA00022801"/>
    </source>
</evidence>
<dbReference type="GeneID" id="89925169"/>
<keyword evidence="11" id="KW-1133">Transmembrane helix</keyword>
<evidence type="ECO:0000256" key="3">
    <source>
        <dbReference type="ARBA" id="ARBA00005435"/>
    </source>
</evidence>
<dbReference type="GO" id="GO:0005739">
    <property type="term" value="C:mitochondrion"/>
    <property type="evidence" value="ECO:0007669"/>
    <property type="project" value="UniProtKB-SubCell"/>
</dbReference>
<comment type="similarity">
    <text evidence="3">Belongs to the LCL3 family.</text>
</comment>
<dbReference type="RefSeq" id="XP_064661029.1">
    <property type="nucleotide sequence ID" value="XM_064801078.1"/>
</dbReference>
<evidence type="ECO:0000256" key="5">
    <source>
        <dbReference type="ARBA" id="ARBA00014651"/>
    </source>
</evidence>
<dbReference type="Pfam" id="PF00565">
    <property type="entry name" value="SNase"/>
    <property type="match status" value="1"/>
</dbReference>
<dbReference type="GO" id="GO:0016020">
    <property type="term" value="C:membrane"/>
    <property type="evidence" value="ECO:0007669"/>
    <property type="project" value="UniProtKB-SubCell"/>
</dbReference>